<proteinExistence type="predicted"/>
<evidence type="ECO:0000313" key="1">
    <source>
        <dbReference type="EMBL" id="SFW12730.1"/>
    </source>
</evidence>
<organism evidence="1 2">
    <name type="scientific">Ruminococcus flavefaciens</name>
    <dbReference type="NCBI Taxonomy" id="1265"/>
    <lineage>
        <taxon>Bacteria</taxon>
        <taxon>Bacillati</taxon>
        <taxon>Bacillota</taxon>
        <taxon>Clostridia</taxon>
        <taxon>Eubacteriales</taxon>
        <taxon>Oscillospiraceae</taxon>
        <taxon>Ruminococcus</taxon>
    </lineage>
</organism>
<dbReference type="Proteomes" id="UP000183461">
    <property type="component" value="Unassembled WGS sequence"/>
</dbReference>
<name>A0A1K1LPC4_RUMFL</name>
<sequence>MQWVIKRSTDDLYAVSRRLFVHSNVFARRFKTKKQAEAYITSAGFDKGIHTAVELQVQADDMIDMTDSDINF</sequence>
<accession>A0A1K1LPC4</accession>
<reference evidence="1 2" key="1">
    <citation type="submission" date="2016-11" db="EMBL/GenBank/DDBJ databases">
        <authorList>
            <person name="Jaros S."/>
            <person name="Januszkiewicz K."/>
            <person name="Wedrychowicz H."/>
        </authorList>
    </citation>
    <scope>NUCLEOTIDE SEQUENCE [LARGE SCALE GENOMIC DNA]</scope>
    <source>
        <strain evidence="1 2">YL228</strain>
    </source>
</reference>
<dbReference type="EMBL" id="FPIP01000001">
    <property type="protein sequence ID" value="SFW12730.1"/>
    <property type="molecule type" value="Genomic_DNA"/>
</dbReference>
<protein>
    <submittedName>
        <fullName evidence="1">Uncharacterized protein</fullName>
    </submittedName>
</protein>
<evidence type="ECO:0000313" key="2">
    <source>
        <dbReference type="Proteomes" id="UP000183461"/>
    </source>
</evidence>
<gene>
    <name evidence="1" type="ORF">SAMN02910280_0639</name>
</gene>
<dbReference type="RefSeq" id="WP_028514875.1">
    <property type="nucleotide sequence ID" value="NZ_CACVNT010000001.1"/>
</dbReference>
<dbReference type="AlphaFoldDB" id="A0A1K1LPC4"/>